<dbReference type="WBParaSite" id="ALUE_0000512801-mRNA-1">
    <property type="protein sequence ID" value="ALUE_0000512801-mRNA-1"/>
    <property type="gene ID" value="ALUE_0000512801"/>
</dbReference>
<name>A0A0M3HRW8_ASCLU</name>
<sequence>MGGSERFTEQATDERVVYIDEGERNREILLLFKVHPNMAVTRERKRHGKSVESRYAGEYVYMSSEGQAVFVNYVPTQYYEEDAKLQPHRADTPIADQIDDGYLKRRWNELAAKLIELSKHPQPMNGLKT</sequence>
<dbReference type="Proteomes" id="UP000036681">
    <property type="component" value="Unplaced"/>
</dbReference>
<reference evidence="2" key="1">
    <citation type="submission" date="2017-02" db="UniProtKB">
        <authorList>
            <consortium name="WormBaseParasite"/>
        </authorList>
    </citation>
    <scope>IDENTIFICATION</scope>
</reference>
<evidence type="ECO:0000313" key="1">
    <source>
        <dbReference type="Proteomes" id="UP000036681"/>
    </source>
</evidence>
<protein>
    <submittedName>
        <fullName evidence="2">Transposase</fullName>
    </submittedName>
</protein>
<keyword evidence="1" id="KW-1185">Reference proteome</keyword>
<evidence type="ECO:0000313" key="2">
    <source>
        <dbReference type="WBParaSite" id="ALUE_0000512801-mRNA-1"/>
    </source>
</evidence>
<organism evidence="1 2">
    <name type="scientific">Ascaris lumbricoides</name>
    <name type="common">Giant roundworm</name>
    <dbReference type="NCBI Taxonomy" id="6252"/>
    <lineage>
        <taxon>Eukaryota</taxon>
        <taxon>Metazoa</taxon>
        <taxon>Ecdysozoa</taxon>
        <taxon>Nematoda</taxon>
        <taxon>Chromadorea</taxon>
        <taxon>Rhabditida</taxon>
        <taxon>Spirurina</taxon>
        <taxon>Ascaridomorpha</taxon>
        <taxon>Ascaridoidea</taxon>
        <taxon>Ascarididae</taxon>
        <taxon>Ascaris</taxon>
    </lineage>
</organism>
<accession>A0A0M3HRW8</accession>
<proteinExistence type="predicted"/>
<dbReference type="AlphaFoldDB" id="A0A0M3HRW8"/>